<dbReference type="NCBIfam" id="TIGR00038">
    <property type="entry name" value="efp"/>
    <property type="match status" value="1"/>
</dbReference>
<evidence type="ECO:0008006" key="8">
    <source>
        <dbReference type="Google" id="ProtNLM"/>
    </source>
</evidence>
<evidence type="ECO:0000256" key="3">
    <source>
        <dbReference type="ARBA" id="ARBA00022917"/>
    </source>
</evidence>
<comment type="subcellular location">
    <subcellularLocation>
        <location evidence="1">Cytoplasm</location>
    </subcellularLocation>
</comment>
<evidence type="ECO:0000259" key="5">
    <source>
        <dbReference type="SMART" id="SM01185"/>
    </source>
</evidence>
<name>A0A8J5FYU9_ZINOF</name>
<dbReference type="SMART" id="SM01185">
    <property type="entry name" value="EFP"/>
    <property type="match status" value="1"/>
</dbReference>
<sequence length="242" mass="27076">MQIARRRFFQTVLSCCSSPPFSSAGITTLTRRRDGLNLSLHRATLAVPWAALQSRGAKILGTDVRPGKIVQRKGRIYQVLKAQHTQHGRGGATIQVELRDVDTGNKVTERFRTDEAIESVFVEEKSFTFLYQEGNLVTLMEPSTFEQVEVQKEMFGKAAAYLKEDMEVTLQYYDNKLMSASVPLRVKCKVVEAQPNAKGLTASPQYKRVVIDNGLTVLAPPFIDIGQEIMVNTTDDSYITRA</sequence>
<dbReference type="InterPro" id="IPR020599">
    <property type="entry name" value="Transl_elong_fac_P/YeiP"/>
</dbReference>
<evidence type="ECO:0000256" key="1">
    <source>
        <dbReference type="ARBA" id="ARBA00004496"/>
    </source>
</evidence>
<dbReference type="InterPro" id="IPR013185">
    <property type="entry name" value="Transl_elong_KOW-like"/>
</dbReference>
<dbReference type="FunFam" id="2.40.50.140:FF:000009">
    <property type="entry name" value="Elongation factor P"/>
    <property type="match status" value="1"/>
</dbReference>
<dbReference type="EMBL" id="JACMSC010000012">
    <property type="protein sequence ID" value="KAG6494729.1"/>
    <property type="molecule type" value="Genomic_DNA"/>
</dbReference>
<dbReference type="AlphaFoldDB" id="A0A8J5FYU9"/>
<feature type="domain" description="Elongation factor P C-terminal" evidence="4">
    <location>
        <begin position="186"/>
        <end position="241"/>
    </location>
</feature>
<accession>A0A8J5FYU9</accession>
<proteinExistence type="predicted"/>
<evidence type="ECO:0000256" key="2">
    <source>
        <dbReference type="ARBA" id="ARBA00022490"/>
    </source>
</evidence>
<dbReference type="GO" id="GO:0003746">
    <property type="term" value="F:translation elongation factor activity"/>
    <property type="evidence" value="ECO:0007669"/>
    <property type="project" value="InterPro"/>
</dbReference>
<gene>
    <name evidence="6" type="ORF">ZIOFF_042490</name>
</gene>
<reference evidence="6 7" key="1">
    <citation type="submission" date="2020-08" db="EMBL/GenBank/DDBJ databases">
        <title>Plant Genome Project.</title>
        <authorList>
            <person name="Zhang R.-G."/>
        </authorList>
    </citation>
    <scope>NUCLEOTIDE SEQUENCE [LARGE SCALE GENOMIC DNA]</scope>
    <source>
        <tissue evidence="6">Rhizome</tissue>
    </source>
</reference>
<dbReference type="CDD" id="cd04470">
    <property type="entry name" value="S1_EF-P_repeat_1"/>
    <property type="match status" value="1"/>
</dbReference>
<dbReference type="Pfam" id="PF09285">
    <property type="entry name" value="Elong-fact-P_C"/>
    <property type="match status" value="1"/>
</dbReference>
<evidence type="ECO:0000313" key="6">
    <source>
        <dbReference type="EMBL" id="KAG6494729.1"/>
    </source>
</evidence>
<dbReference type="PANTHER" id="PTHR30053">
    <property type="entry name" value="ELONGATION FACTOR P"/>
    <property type="match status" value="1"/>
</dbReference>
<dbReference type="Pfam" id="PF01132">
    <property type="entry name" value="EFP"/>
    <property type="match status" value="1"/>
</dbReference>
<dbReference type="NCBIfam" id="NF001810">
    <property type="entry name" value="PRK00529.1"/>
    <property type="match status" value="1"/>
</dbReference>
<dbReference type="Proteomes" id="UP000734854">
    <property type="component" value="Unassembled WGS sequence"/>
</dbReference>
<dbReference type="Pfam" id="PF08207">
    <property type="entry name" value="EFP_N"/>
    <property type="match status" value="1"/>
</dbReference>
<dbReference type="FunFam" id="2.40.50.140:FF:000004">
    <property type="entry name" value="Elongation factor P"/>
    <property type="match status" value="1"/>
</dbReference>
<keyword evidence="2" id="KW-0963">Cytoplasm</keyword>
<dbReference type="PANTHER" id="PTHR30053:SF14">
    <property type="entry name" value="TRANSLATION ELONGATION FACTOR KOW-LIKE DOMAIN-CONTAINING PROTEIN"/>
    <property type="match status" value="1"/>
</dbReference>
<dbReference type="InterPro" id="IPR015365">
    <property type="entry name" value="Elong-fact-P_C"/>
</dbReference>
<dbReference type="InterPro" id="IPR011768">
    <property type="entry name" value="Transl_elongation_fac_P"/>
</dbReference>
<evidence type="ECO:0000259" key="4">
    <source>
        <dbReference type="SMART" id="SM00841"/>
    </source>
</evidence>
<protein>
    <recommendedName>
        <fullName evidence="8">Elongation factor P</fullName>
    </recommendedName>
</protein>
<dbReference type="FunFam" id="2.30.30.30:FF:000003">
    <property type="entry name" value="Elongation factor P"/>
    <property type="match status" value="1"/>
</dbReference>
<dbReference type="SMART" id="SM00841">
    <property type="entry name" value="Elong-fact-P_C"/>
    <property type="match status" value="1"/>
</dbReference>
<dbReference type="GO" id="GO:0005829">
    <property type="term" value="C:cytosol"/>
    <property type="evidence" value="ECO:0007669"/>
    <property type="project" value="UniProtKB-ARBA"/>
</dbReference>
<dbReference type="GO" id="GO:0043043">
    <property type="term" value="P:peptide biosynthetic process"/>
    <property type="evidence" value="ECO:0007669"/>
    <property type="project" value="InterPro"/>
</dbReference>
<feature type="domain" description="Translation elongation factor P/YeiP central" evidence="5">
    <location>
        <begin position="124"/>
        <end position="178"/>
    </location>
</feature>
<dbReference type="InterPro" id="IPR001059">
    <property type="entry name" value="Transl_elong_P/YeiP_cen"/>
</dbReference>
<organism evidence="6 7">
    <name type="scientific">Zingiber officinale</name>
    <name type="common">Ginger</name>
    <name type="synonym">Amomum zingiber</name>
    <dbReference type="NCBI Taxonomy" id="94328"/>
    <lineage>
        <taxon>Eukaryota</taxon>
        <taxon>Viridiplantae</taxon>
        <taxon>Streptophyta</taxon>
        <taxon>Embryophyta</taxon>
        <taxon>Tracheophyta</taxon>
        <taxon>Spermatophyta</taxon>
        <taxon>Magnoliopsida</taxon>
        <taxon>Liliopsida</taxon>
        <taxon>Zingiberales</taxon>
        <taxon>Zingiberaceae</taxon>
        <taxon>Zingiber</taxon>
    </lineage>
</organism>
<keyword evidence="3" id="KW-0648">Protein biosynthesis</keyword>
<evidence type="ECO:0000313" key="7">
    <source>
        <dbReference type="Proteomes" id="UP000734854"/>
    </source>
</evidence>
<keyword evidence="7" id="KW-1185">Reference proteome</keyword>
<comment type="caution">
    <text evidence="6">The sequence shown here is derived from an EMBL/GenBank/DDBJ whole genome shotgun (WGS) entry which is preliminary data.</text>
</comment>